<evidence type="ECO:0000256" key="1">
    <source>
        <dbReference type="SAM" id="MobiDB-lite"/>
    </source>
</evidence>
<keyword evidence="3" id="KW-1185">Reference proteome</keyword>
<gene>
    <name evidence="2" type="ORF">SAMN06269250_2459</name>
</gene>
<proteinExistence type="predicted"/>
<evidence type="ECO:0000313" key="2">
    <source>
        <dbReference type="EMBL" id="SOD88023.1"/>
    </source>
</evidence>
<evidence type="ECO:0008006" key="4">
    <source>
        <dbReference type="Google" id="ProtNLM"/>
    </source>
</evidence>
<name>A0A286FXQ3_9BACT</name>
<organism evidence="2 3">
    <name type="scientific">Spirosoma fluviale</name>
    <dbReference type="NCBI Taxonomy" id="1597977"/>
    <lineage>
        <taxon>Bacteria</taxon>
        <taxon>Pseudomonadati</taxon>
        <taxon>Bacteroidota</taxon>
        <taxon>Cytophagia</taxon>
        <taxon>Cytophagales</taxon>
        <taxon>Cytophagaceae</taxon>
        <taxon>Spirosoma</taxon>
    </lineage>
</organism>
<sequence length="474" mass="53293">MKNRNEYCFIYPHGLPIVGLNYGAEPAAFDFFIDNSRFVAESYIFTKQRLFLMSNKFNANALSEYSKSYARRIASDFYQQHSTMNGQQILSLTPISQINLFVISSLSDKWQADAAKFRSPYFDFTNEEVQEALRNFMNVVSQYISVRREHLEPLLADATRRAIIMIFDPRAYFDDMLRSQPEFTLTADALKQVIRYTKINQFIPTHILQRMNGKPFIYATQALTYLDEVLTQRGHDVEKYDTFVELFSEKLPMDVSVLLRSHVPDAILAAPLRSFFDTATEASVPPAPLVAQELATTGAEPKPAVPSHAYFETVVSNTEESSAQGAMFLGDTAGPEPVAPSTQPSQLSAAGPEVQRPAADTARSAGTADAPPTLNDTLREATFSEPTTVAETFHRAPIESIARSISLNQKFRFINQLFNGNASAYNQAVEEIDTLNNYGQALDLISYRYASQYLWDMSSDEVSELVEILKRRFA</sequence>
<reference evidence="3" key="1">
    <citation type="submission" date="2017-09" db="EMBL/GenBank/DDBJ databases">
        <authorList>
            <person name="Varghese N."/>
            <person name="Submissions S."/>
        </authorList>
    </citation>
    <scope>NUCLEOTIDE SEQUENCE [LARGE SCALE GENOMIC DNA]</scope>
    <source>
        <strain evidence="3">DSM 29961</strain>
    </source>
</reference>
<accession>A0A286FXQ3</accession>
<protein>
    <recommendedName>
        <fullName evidence="4">TerB-C domain-containing protein</fullName>
    </recommendedName>
</protein>
<dbReference type="Proteomes" id="UP000219452">
    <property type="component" value="Unassembled WGS sequence"/>
</dbReference>
<dbReference type="AlphaFoldDB" id="A0A286FXQ3"/>
<feature type="region of interest" description="Disordered" evidence="1">
    <location>
        <begin position="327"/>
        <end position="375"/>
    </location>
</feature>
<evidence type="ECO:0000313" key="3">
    <source>
        <dbReference type="Proteomes" id="UP000219452"/>
    </source>
</evidence>
<dbReference type="EMBL" id="OCNH01000002">
    <property type="protein sequence ID" value="SOD88023.1"/>
    <property type="molecule type" value="Genomic_DNA"/>
</dbReference>